<comment type="caution">
    <text evidence="18">The sequence shown here is derived from an EMBL/GenBank/DDBJ whole genome shotgun (WGS) entry which is preliminary data.</text>
</comment>
<dbReference type="InterPro" id="IPR014016">
    <property type="entry name" value="UvrD-like_ATP-bd"/>
</dbReference>
<evidence type="ECO:0000259" key="16">
    <source>
        <dbReference type="PROSITE" id="PS51198"/>
    </source>
</evidence>
<evidence type="ECO:0000256" key="7">
    <source>
        <dbReference type="ARBA" id="ARBA00023125"/>
    </source>
</evidence>
<dbReference type="FunFam" id="1.10.10.160:FF:000001">
    <property type="entry name" value="ATP-dependent DNA helicase"/>
    <property type="match status" value="1"/>
</dbReference>
<dbReference type="Pfam" id="PF21196">
    <property type="entry name" value="PcrA_UvrD_tudor"/>
    <property type="match status" value="1"/>
</dbReference>
<comment type="catalytic activity">
    <reaction evidence="10">
        <text>Couples ATP hydrolysis with the unwinding of duplex DNA by translocating in the 3'-5' direction.</text>
        <dbReference type="EC" id="5.6.2.4"/>
    </reaction>
</comment>
<dbReference type="Gene3D" id="1.10.10.160">
    <property type="match status" value="1"/>
</dbReference>
<dbReference type="InterPro" id="IPR000212">
    <property type="entry name" value="DNA_helicase_UvrD/REP"/>
</dbReference>
<comment type="similarity">
    <text evidence="1">Belongs to the helicase family. UvrD subfamily.</text>
</comment>
<evidence type="ECO:0000256" key="14">
    <source>
        <dbReference type="PROSITE-ProRule" id="PRU00560"/>
    </source>
</evidence>
<dbReference type="GO" id="GO:0009314">
    <property type="term" value="P:response to radiation"/>
    <property type="evidence" value="ECO:0007669"/>
    <property type="project" value="UniProtKB-ARBA"/>
</dbReference>
<keyword evidence="19" id="KW-1185">Reference proteome</keyword>
<keyword evidence="3" id="KW-0227">DNA damage</keyword>
<evidence type="ECO:0000256" key="12">
    <source>
        <dbReference type="ARBA" id="ARBA00034923"/>
    </source>
</evidence>
<dbReference type="Gene3D" id="3.40.50.300">
    <property type="entry name" value="P-loop containing nucleotide triphosphate hydrolases"/>
    <property type="match status" value="2"/>
</dbReference>
<dbReference type="EMBL" id="MWIO01000016">
    <property type="protein sequence ID" value="THD08402.1"/>
    <property type="molecule type" value="Genomic_DNA"/>
</dbReference>
<evidence type="ECO:0000256" key="8">
    <source>
        <dbReference type="ARBA" id="ARBA00023204"/>
    </source>
</evidence>
<dbReference type="CDD" id="cd17932">
    <property type="entry name" value="DEXQc_UvrD"/>
    <property type="match status" value="1"/>
</dbReference>
<evidence type="ECO:0000256" key="10">
    <source>
        <dbReference type="ARBA" id="ARBA00034617"/>
    </source>
</evidence>
<evidence type="ECO:0000256" key="13">
    <source>
        <dbReference type="ARBA" id="ARBA00048988"/>
    </source>
</evidence>
<dbReference type="PROSITE" id="PS51198">
    <property type="entry name" value="UVRD_HELICASE_ATP_BIND"/>
    <property type="match status" value="1"/>
</dbReference>
<evidence type="ECO:0000256" key="4">
    <source>
        <dbReference type="ARBA" id="ARBA00022801"/>
    </source>
</evidence>
<keyword evidence="2 14" id="KW-0547">Nucleotide-binding</keyword>
<dbReference type="RefSeq" id="WP_136257766.1">
    <property type="nucleotide sequence ID" value="NZ_MWIO01000016.1"/>
</dbReference>
<dbReference type="Pfam" id="PF13361">
    <property type="entry name" value="UvrD_C"/>
    <property type="match status" value="2"/>
</dbReference>
<dbReference type="EC" id="5.6.2.4" evidence="11"/>
<comment type="catalytic activity">
    <reaction evidence="13">
        <text>ATP + H2O = ADP + phosphate + H(+)</text>
        <dbReference type="Rhea" id="RHEA:13065"/>
        <dbReference type="ChEBI" id="CHEBI:15377"/>
        <dbReference type="ChEBI" id="CHEBI:15378"/>
        <dbReference type="ChEBI" id="CHEBI:30616"/>
        <dbReference type="ChEBI" id="CHEBI:43474"/>
        <dbReference type="ChEBI" id="CHEBI:456216"/>
        <dbReference type="EC" id="5.6.2.4"/>
    </reaction>
</comment>
<feature type="region of interest" description="Disordered" evidence="15">
    <location>
        <begin position="479"/>
        <end position="505"/>
    </location>
</feature>
<accession>A0A4S3KI42</accession>
<dbReference type="GO" id="GO:0005829">
    <property type="term" value="C:cytosol"/>
    <property type="evidence" value="ECO:0007669"/>
    <property type="project" value="TreeGrafter"/>
</dbReference>
<dbReference type="Proteomes" id="UP000306317">
    <property type="component" value="Unassembled WGS sequence"/>
</dbReference>
<sequence>MDVSYLIDPLNEAQREAVCAPPGHYLVLAGAGSGKTRVLTHRIGWLMQAEGVPPWAILAVTFTNKAAGEMRARLAALIPGGTQGLTVGTFHGIAHRLLRRHWREAGLTETFQILDSDDQQRLVKRVVAGLGLDEAKFPPRQACWQINQWKDEGKRPDAIEHRDHPVTHAFVNIYTAYEEACRRAGLVDFAELLLRAHELWLKNPAVLEHYQQRWRHLLIDEFQDTNTLQYAWIRVLSGSTGKVFAVGDDDQSIYGWRGAKVENMQQFLRDFPGARTIKLEQNYRSTSTILQAANHVIQRNSSRLGKQLWTAGEDGERIALYAAYNEQDEARFVVERIREYIDEHGSAQDCAILYRSNAQSRNFEEQLVQRRIGYRVYGGQRFFDRAEVKDALAYLRLSANRHDDAAFERAVNTPPRGIGERTLDVLRRRARRDNVSMWEAALIELASGNELAGRAKNAVKGFLAMIDQMAHAFQTLSLGEQGRSAGTESPESSVPPVPSSPEGSQGLTLAEQIDHAITHSGLRDYYEKDSRGNAEARVENLDELVNVASRFERSAEDIDAGLSELNAFLSNAALEAGESQGAEGEDCVQLMTLHSAKGLEFPVVFLVGMEEGLFPSQRSVNDEGRLEEERRLAYVGITRARERLVVCHAESRRMHGAEMLTRPSRFLAEMPAELIDEVRPRVHVTRPLYAGRAHETSPSLEESLPVKLGQRVSHPSFGEGVVLSAEGSGAHTRLQVNFEGVGSKWLVAAYANLTAL</sequence>
<dbReference type="FunFam" id="3.40.50.300:FF:001201">
    <property type="entry name" value="ATP-dependent DNA helicase UvrD2"/>
    <property type="match status" value="1"/>
</dbReference>
<dbReference type="GO" id="GO:0005524">
    <property type="term" value="F:ATP binding"/>
    <property type="evidence" value="ECO:0007669"/>
    <property type="project" value="UniProtKB-UniRule"/>
</dbReference>
<dbReference type="GO" id="GO:0043138">
    <property type="term" value="F:3'-5' DNA helicase activity"/>
    <property type="evidence" value="ECO:0007669"/>
    <property type="project" value="UniProtKB-EC"/>
</dbReference>
<dbReference type="InterPro" id="IPR014017">
    <property type="entry name" value="DNA_helicase_UvrD-like_C"/>
</dbReference>
<evidence type="ECO:0000256" key="6">
    <source>
        <dbReference type="ARBA" id="ARBA00022840"/>
    </source>
</evidence>
<dbReference type="SUPFAM" id="SSF52540">
    <property type="entry name" value="P-loop containing nucleoside triphosphate hydrolases"/>
    <property type="match status" value="1"/>
</dbReference>
<dbReference type="GO" id="GO:0033202">
    <property type="term" value="C:DNA helicase complex"/>
    <property type="evidence" value="ECO:0007669"/>
    <property type="project" value="TreeGrafter"/>
</dbReference>
<dbReference type="Gene3D" id="1.10.486.10">
    <property type="entry name" value="PCRA, domain 4"/>
    <property type="match status" value="1"/>
</dbReference>
<evidence type="ECO:0000256" key="11">
    <source>
        <dbReference type="ARBA" id="ARBA00034808"/>
    </source>
</evidence>
<proteinExistence type="inferred from homology"/>
<reference evidence="18 19" key="1">
    <citation type="submission" date="2017-02" db="EMBL/GenBank/DDBJ databases">
        <title>Whole genome sequencing of Rhodanobacter lindaniclasticus DSM 17932.</title>
        <authorList>
            <person name="Kumar S."/>
            <person name="Patil P."/>
            <person name="Patil P.B."/>
        </authorList>
    </citation>
    <scope>NUCLEOTIDE SEQUENCE [LARGE SCALE GENOMIC DNA]</scope>
    <source>
        <strain evidence="18 19">DSM 17932</strain>
    </source>
</reference>
<feature type="domain" description="UvrD-like helicase ATP-binding" evidence="16">
    <location>
        <begin position="8"/>
        <end position="286"/>
    </location>
</feature>
<evidence type="ECO:0000256" key="1">
    <source>
        <dbReference type="ARBA" id="ARBA00009922"/>
    </source>
</evidence>
<keyword evidence="7" id="KW-0238">DNA-binding</keyword>
<dbReference type="PROSITE" id="PS51217">
    <property type="entry name" value="UVRD_HELICASE_CTER"/>
    <property type="match status" value="1"/>
</dbReference>
<dbReference type="GO" id="GO:0000725">
    <property type="term" value="P:recombinational repair"/>
    <property type="evidence" value="ECO:0007669"/>
    <property type="project" value="TreeGrafter"/>
</dbReference>
<evidence type="ECO:0000256" key="5">
    <source>
        <dbReference type="ARBA" id="ARBA00022806"/>
    </source>
</evidence>
<dbReference type="InterPro" id="IPR013986">
    <property type="entry name" value="DExx_box_DNA_helicase_dom_sf"/>
</dbReference>
<dbReference type="AlphaFoldDB" id="A0A4S3KI42"/>
<dbReference type="GO" id="GO:0003677">
    <property type="term" value="F:DNA binding"/>
    <property type="evidence" value="ECO:0007669"/>
    <property type="project" value="UniProtKB-KW"/>
</dbReference>
<evidence type="ECO:0000313" key="19">
    <source>
        <dbReference type="Proteomes" id="UP000306317"/>
    </source>
</evidence>
<keyword evidence="9" id="KW-0413">Isomerase</keyword>
<feature type="domain" description="UvrD-like helicase C-terminal" evidence="17">
    <location>
        <begin position="287"/>
        <end position="598"/>
    </location>
</feature>
<evidence type="ECO:0000256" key="3">
    <source>
        <dbReference type="ARBA" id="ARBA00022763"/>
    </source>
</evidence>
<keyword evidence="4 14" id="KW-0378">Hydrolase</keyword>
<organism evidence="18 19">
    <name type="scientific">Rhodanobacter lindaniclasticus</name>
    <dbReference type="NCBI Taxonomy" id="75310"/>
    <lineage>
        <taxon>Bacteria</taxon>
        <taxon>Pseudomonadati</taxon>
        <taxon>Pseudomonadota</taxon>
        <taxon>Gammaproteobacteria</taxon>
        <taxon>Lysobacterales</taxon>
        <taxon>Rhodanobacteraceae</taxon>
        <taxon>Rhodanobacter</taxon>
    </lineage>
</organism>
<feature type="binding site" evidence="14">
    <location>
        <begin position="29"/>
        <end position="36"/>
    </location>
    <ligand>
        <name>ATP</name>
        <dbReference type="ChEBI" id="CHEBI:30616"/>
    </ligand>
</feature>
<dbReference type="GO" id="GO:0016887">
    <property type="term" value="F:ATP hydrolysis activity"/>
    <property type="evidence" value="ECO:0007669"/>
    <property type="project" value="RHEA"/>
</dbReference>
<dbReference type="OrthoDB" id="9806690at2"/>
<keyword evidence="6 14" id="KW-0067">ATP-binding</keyword>
<evidence type="ECO:0000256" key="15">
    <source>
        <dbReference type="SAM" id="MobiDB-lite"/>
    </source>
</evidence>
<keyword evidence="8" id="KW-0234">DNA repair</keyword>
<gene>
    <name evidence="18" type="ORF">B1991_05795</name>
</gene>
<evidence type="ECO:0000256" key="2">
    <source>
        <dbReference type="ARBA" id="ARBA00022741"/>
    </source>
</evidence>
<dbReference type="InterPro" id="IPR027417">
    <property type="entry name" value="P-loop_NTPase"/>
</dbReference>
<dbReference type="PANTHER" id="PTHR11070">
    <property type="entry name" value="UVRD / RECB / PCRA DNA HELICASE FAMILY MEMBER"/>
    <property type="match status" value="1"/>
</dbReference>
<dbReference type="Pfam" id="PF00580">
    <property type="entry name" value="UvrD-helicase"/>
    <property type="match status" value="1"/>
</dbReference>
<name>A0A4S3KI42_9GAMM</name>
<protein>
    <recommendedName>
        <fullName evidence="11">DNA 3'-5' helicase</fullName>
        <ecNumber evidence="11">5.6.2.4</ecNumber>
    </recommendedName>
    <alternativeName>
        <fullName evidence="12">DNA 3'-5' helicase II</fullName>
    </alternativeName>
</protein>
<dbReference type="PANTHER" id="PTHR11070:SF2">
    <property type="entry name" value="ATP-DEPENDENT DNA HELICASE SRS2"/>
    <property type="match status" value="1"/>
</dbReference>
<keyword evidence="5 14" id="KW-0347">Helicase</keyword>
<evidence type="ECO:0000256" key="9">
    <source>
        <dbReference type="ARBA" id="ARBA00023235"/>
    </source>
</evidence>
<evidence type="ECO:0000259" key="17">
    <source>
        <dbReference type="PROSITE" id="PS51217"/>
    </source>
</evidence>
<evidence type="ECO:0000313" key="18">
    <source>
        <dbReference type="EMBL" id="THD08402.1"/>
    </source>
</evidence>
<dbReference type="CDD" id="cd18807">
    <property type="entry name" value="SF1_C_UvrD"/>
    <property type="match status" value="1"/>
</dbReference>